<dbReference type="Proteomes" id="UP001224997">
    <property type="component" value="Unassembled WGS sequence"/>
</dbReference>
<dbReference type="PANTHER" id="PTHR30069:SF29">
    <property type="entry name" value="HEMOGLOBIN AND HEMOGLOBIN-HAPTOGLOBIN-BINDING PROTEIN 1-RELATED"/>
    <property type="match status" value="1"/>
</dbReference>
<reference evidence="15 16" key="1">
    <citation type="submission" date="2023-08" db="EMBL/GenBank/DDBJ databases">
        <authorList>
            <person name="Park J.-S."/>
        </authorList>
    </citation>
    <scope>NUCLEOTIDE SEQUENCE [LARGE SCALE GENOMIC DNA]</scope>
    <source>
        <strain evidence="15 16">2205BS29-5</strain>
    </source>
</reference>
<evidence type="ECO:0000256" key="1">
    <source>
        <dbReference type="ARBA" id="ARBA00004571"/>
    </source>
</evidence>
<evidence type="ECO:0000313" key="16">
    <source>
        <dbReference type="Proteomes" id="UP001224997"/>
    </source>
</evidence>
<evidence type="ECO:0000256" key="8">
    <source>
        <dbReference type="ARBA" id="ARBA00023170"/>
    </source>
</evidence>
<evidence type="ECO:0000259" key="14">
    <source>
        <dbReference type="Pfam" id="PF07715"/>
    </source>
</evidence>
<keyword evidence="4 10" id="KW-0812">Transmembrane</keyword>
<keyword evidence="9 10" id="KW-0998">Cell outer membrane</keyword>
<dbReference type="InterPro" id="IPR000531">
    <property type="entry name" value="Beta-barrel_TonB"/>
</dbReference>
<name>A0ABT9JDZ1_9RHOB</name>
<evidence type="ECO:0000256" key="4">
    <source>
        <dbReference type="ARBA" id="ARBA00022692"/>
    </source>
</evidence>
<evidence type="ECO:0000256" key="10">
    <source>
        <dbReference type="PROSITE-ProRule" id="PRU01360"/>
    </source>
</evidence>
<keyword evidence="3 10" id="KW-1134">Transmembrane beta strand</keyword>
<evidence type="ECO:0000256" key="5">
    <source>
        <dbReference type="ARBA" id="ARBA00022729"/>
    </source>
</evidence>
<evidence type="ECO:0000256" key="6">
    <source>
        <dbReference type="ARBA" id="ARBA00023077"/>
    </source>
</evidence>
<dbReference type="CDD" id="cd01347">
    <property type="entry name" value="ligand_gated_channel"/>
    <property type="match status" value="1"/>
</dbReference>
<dbReference type="SUPFAM" id="SSF56935">
    <property type="entry name" value="Porins"/>
    <property type="match status" value="1"/>
</dbReference>
<dbReference type="Gene3D" id="2.170.130.10">
    <property type="entry name" value="TonB-dependent receptor, plug domain"/>
    <property type="match status" value="1"/>
</dbReference>
<keyword evidence="8 15" id="KW-0675">Receptor</keyword>
<evidence type="ECO:0000256" key="3">
    <source>
        <dbReference type="ARBA" id="ARBA00022452"/>
    </source>
</evidence>
<comment type="similarity">
    <text evidence="10 11">Belongs to the TonB-dependent receptor family.</text>
</comment>
<evidence type="ECO:0000256" key="9">
    <source>
        <dbReference type="ARBA" id="ARBA00023237"/>
    </source>
</evidence>
<evidence type="ECO:0000313" key="15">
    <source>
        <dbReference type="EMBL" id="MDP5308017.1"/>
    </source>
</evidence>
<gene>
    <name evidence="15" type="ORF">Q5Y72_13060</name>
</gene>
<evidence type="ECO:0000256" key="2">
    <source>
        <dbReference type="ARBA" id="ARBA00022448"/>
    </source>
</evidence>
<dbReference type="InterPro" id="IPR036942">
    <property type="entry name" value="Beta-barrel_TonB_sf"/>
</dbReference>
<keyword evidence="5 12" id="KW-0732">Signal</keyword>
<dbReference type="InterPro" id="IPR012910">
    <property type="entry name" value="Plug_dom"/>
</dbReference>
<dbReference type="PANTHER" id="PTHR30069">
    <property type="entry name" value="TONB-DEPENDENT OUTER MEMBRANE RECEPTOR"/>
    <property type="match status" value="1"/>
</dbReference>
<sequence>MNRPALLIAAALPASLALALPARALQPYVLPEITLSAYQTEAELGRTGATVEVVTREDLEAEGSARLVDYLTTLPGISATANGGFGTQATLRLRGLAGQYVKVLVDGIDVSDPSSTQIRLDPGALMTGDIARIEVLKGPQSALYGSEAIGGVISITTLQADEPGTRQRAALEYGSHATSRAAYSVTTAGQRHGLALTLQQLDTDGFSVADEADGNTEADAARARRATLSGRVDLTDSLSLGAAGFWQQTEAETDGDFPVLEDGADASNAITRGLRLFAEHDAGGLRSLLSIQRSSIARREIYDGVTYPYDGIRTEAEYMGSTDLGTRTVLAWGGTHSREEFDGDGTTAGFITNSVFAEARYAASPALDLALSLRHDNNSQFGGKNTARVALAWQPDDRWTLRAQWGTGYRAPSPYELYGAWVGVPTLQPETARGGEIGVEYALGADSLIRATVFHTVVTDLIDYSFDSFTYAQIPGDTRSRGIELSGRTPLGAGLELSGNYTWTDSERPDGLPLERVPEHVLNLRLDAPVGAKARLGLGLTHVAGTTDRDAPLPDYTLVDASAEYALTDRATGYLRIENLLDEDYQVLRGYGTSGRAVFAGVRAEF</sequence>
<dbReference type="RefSeq" id="WP_305963859.1">
    <property type="nucleotide sequence ID" value="NZ_JAVAMQ010000011.1"/>
</dbReference>
<protein>
    <submittedName>
        <fullName evidence="15">TonB-dependent receptor</fullName>
    </submittedName>
</protein>
<accession>A0ABT9JDZ1</accession>
<comment type="subcellular location">
    <subcellularLocation>
        <location evidence="1 10">Cell outer membrane</location>
        <topology evidence="1 10">Multi-pass membrane protein</topology>
    </subcellularLocation>
</comment>
<feature type="domain" description="TonB-dependent receptor-like beta-barrel" evidence="13">
    <location>
        <begin position="173"/>
        <end position="580"/>
    </location>
</feature>
<dbReference type="Pfam" id="PF07715">
    <property type="entry name" value="Plug"/>
    <property type="match status" value="1"/>
</dbReference>
<evidence type="ECO:0000256" key="12">
    <source>
        <dbReference type="SAM" id="SignalP"/>
    </source>
</evidence>
<dbReference type="Pfam" id="PF00593">
    <property type="entry name" value="TonB_dep_Rec_b-barrel"/>
    <property type="match status" value="1"/>
</dbReference>
<dbReference type="PROSITE" id="PS52016">
    <property type="entry name" value="TONB_DEPENDENT_REC_3"/>
    <property type="match status" value="1"/>
</dbReference>
<feature type="chain" id="PRO_5046391546" evidence="12">
    <location>
        <begin position="25"/>
        <end position="606"/>
    </location>
</feature>
<proteinExistence type="inferred from homology"/>
<organism evidence="15 16">
    <name type="scientific">Paracoccus spongiarum</name>
    <dbReference type="NCBI Taxonomy" id="3064387"/>
    <lineage>
        <taxon>Bacteria</taxon>
        <taxon>Pseudomonadati</taxon>
        <taxon>Pseudomonadota</taxon>
        <taxon>Alphaproteobacteria</taxon>
        <taxon>Rhodobacterales</taxon>
        <taxon>Paracoccaceae</taxon>
        <taxon>Paracoccus</taxon>
    </lineage>
</organism>
<evidence type="ECO:0000256" key="7">
    <source>
        <dbReference type="ARBA" id="ARBA00023136"/>
    </source>
</evidence>
<dbReference type="InterPro" id="IPR037066">
    <property type="entry name" value="Plug_dom_sf"/>
</dbReference>
<dbReference type="EMBL" id="JAVAMQ010000011">
    <property type="protein sequence ID" value="MDP5308017.1"/>
    <property type="molecule type" value="Genomic_DNA"/>
</dbReference>
<evidence type="ECO:0000256" key="11">
    <source>
        <dbReference type="RuleBase" id="RU003357"/>
    </source>
</evidence>
<feature type="signal peptide" evidence="12">
    <location>
        <begin position="1"/>
        <end position="24"/>
    </location>
</feature>
<comment type="caution">
    <text evidence="15">The sequence shown here is derived from an EMBL/GenBank/DDBJ whole genome shotgun (WGS) entry which is preliminary data.</text>
</comment>
<evidence type="ECO:0000259" key="13">
    <source>
        <dbReference type="Pfam" id="PF00593"/>
    </source>
</evidence>
<keyword evidence="7 10" id="KW-0472">Membrane</keyword>
<dbReference type="InterPro" id="IPR039426">
    <property type="entry name" value="TonB-dep_rcpt-like"/>
</dbReference>
<keyword evidence="16" id="KW-1185">Reference proteome</keyword>
<feature type="domain" description="TonB-dependent receptor plug" evidence="14">
    <location>
        <begin position="46"/>
        <end position="152"/>
    </location>
</feature>
<keyword evidence="2 10" id="KW-0813">Transport</keyword>
<dbReference type="Gene3D" id="2.40.170.20">
    <property type="entry name" value="TonB-dependent receptor, beta-barrel domain"/>
    <property type="match status" value="1"/>
</dbReference>
<keyword evidence="6 11" id="KW-0798">TonB box</keyword>